<gene>
    <name evidence="1" type="ORF">ABID27_000948</name>
</gene>
<evidence type="ECO:0008006" key="3">
    <source>
        <dbReference type="Google" id="ProtNLM"/>
    </source>
</evidence>
<protein>
    <recommendedName>
        <fullName evidence="3">Phosphate ABC transporter ATPase</fullName>
    </recommendedName>
</protein>
<evidence type="ECO:0000313" key="1">
    <source>
        <dbReference type="EMBL" id="MET3644324.1"/>
    </source>
</evidence>
<keyword evidence="2" id="KW-1185">Reference proteome</keyword>
<comment type="caution">
    <text evidence="1">The sequence shown here is derived from an EMBL/GenBank/DDBJ whole genome shotgun (WGS) entry which is preliminary data.</text>
</comment>
<dbReference type="EMBL" id="JBEPMK010000003">
    <property type="protein sequence ID" value="MET3644324.1"/>
    <property type="molecule type" value="Genomic_DNA"/>
</dbReference>
<accession>A0ABV2JMW7</accession>
<evidence type="ECO:0000313" key="2">
    <source>
        <dbReference type="Proteomes" id="UP001549055"/>
    </source>
</evidence>
<reference evidence="1 2" key="1">
    <citation type="submission" date="2024-06" db="EMBL/GenBank/DDBJ databases">
        <title>Genomic Encyclopedia of Type Strains, Phase IV (KMG-IV): sequencing the most valuable type-strain genomes for metagenomic binning, comparative biology and taxonomic classification.</title>
        <authorList>
            <person name="Goeker M."/>
        </authorList>
    </citation>
    <scope>NUCLEOTIDE SEQUENCE [LARGE SCALE GENOMIC DNA]</scope>
    <source>
        <strain evidence="1 2">DSM 15349</strain>
    </source>
</reference>
<organism evidence="1 2">
    <name type="scientific">Streptococcus gallinaceus</name>
    <dbReference type="NCBI Taxonomy" id="165758"/>
    <lineage>
        <taxon>Bacteria</taxon>
        <taxon>Bacillati</taxon>
        <taxon>Bacillota</taxon>
        <taxon>Bacilli</taxon>
        <taxon>Lactobacillales</taxon>
        <taxon>Streptococcaceae</taxon>
        <taxon>Streptococcus</taxon>
    </lineage>
</organism>
<proteinExistence type="predicted"/>
<dbReference type="Proteomes" id="UP001549055">
    <property type="component" value="Unassembled WGS sequence"/>
</dbReference>
<name>A0ABV2JMW7_9STRE</name>
<sequence length="227" mass="26083">MNIEITNGNYTIQWGGTYFIALQDYPTIHPAEFDRISKFIAYEKYYHRKTEIICNNKLLLEKITDYVAQDTPEYPFFPFSKESSAIYTEEGLCLVSDFVSHTTTIDTAKQIFTDGKLLSAVQALKKSSTDLVMDSRNAASDPADYFDYIMFAWSNVTSGYRLAMERLLHRAPTENDLNELFVPGVSFHFLYENLAKEPNFIFDGYHPVKIKDKVDLDGLLFICVIPE</sequence>